<dbReference type="EMBL" id="KQ085949">
    <property type="protein sequence ID" value="KLO14096.1"/>
    <property type="molecule type" value="Genomic_DNA"/>
</dbReference>
<dbReference type="Gene3D" id="3.80.10.10">
    <property type="entry name" value="Ribonuclease Inhibitor"/>
    <property type="match status" value="1"/>
</dbReference>
<dbReference type="SUPFAM" id="SSF52047">
    <property type="entry name" value="RNI-like"/>
    <property type="match status" value="1"/>
</dbReference>
<proteinExistence type="predicted"/>
<gene>
    <name evidence="2" type="ORF">SCHPADRAFT_939868</name>
</gene>
<dbReference type="PROSITE" id="PS50181">
    <property type="entry name" value="FBOX"/>
    <property type="match status" value="1"/>
</dbReference>
<dbReference type="InterPro" id="IPR001810">
    <property type="entry name" value="F-box_dom"/>
</dbReference>
<keyword evidence="3" id="KW-1185">Reference proteome</keyword>
<reference evidence="2 3" key="1">
    <citation type="submission" date="2015-04" db="EMBL/GenBank/DDBJ databases">
        <title>Complete genome sequence of Schizopora paradoxa KUC8140, a cosmopolitan wood degrader in East Asia.</title>
        <authorList>
            <consortium name="DOE Joint Genome Institute"/>
            <person name="Min B."/>
            <person name="Park H."/>
            <person name="Jang Y."/>
            <person name="Kim J.-J."/>
            <person name="Kim K.H."/>
            <person name="Pangilinan J."/>
            <person name="Lipzen A."/>
            <person name="Riley R."/>
            <person name="Grigoriev I.V."/>
            <person name="Spatafora J.W."/>
            <person name="Choi I.-G."/>
        </authorList>
    </citation>
    <scope>NUCLEOTIDE SEQUENCE [LARGE SCALE GENOMIC DNA]</scope>
    <source>
        <strain evidence="2 3">KUC8140</strain>
    </source>
</reference>
<dbReference type="Proteomes" id="UP000053477">
    <property type="component" value="Unassembled WGS sequence"/>
</dbReference>
<organism evidence="2 3">
    <name type="scientific">Schizopora paradoxa</name>
    <dbReference type="NCBI Taxonomy" id="27342"/>
    <lineage>
        <taxon>Eukaryota</taxon>
        <taxon>Fungi</taxon>
        <taxon>Dikarya</taxon>
        <taxon>Basidiomycota</taxon>
        <taxon>Agaricomycotina</taxon>
        <taxon>Agaricomycetes</taxon>
        <taxon>Hymenochaetales</taxon>
        <taxon>Schizoporaceae</taxon>
        <taxon>Schizopora</taxon>
    </lineage>
</organism>
<sequence>MSIPQDGLAESTKGKGEDGGAFEVLADVVKVLRRANEFFKSQPSWFQSLYGSSSIPLSHDTFQAKLDVDAITRTTAVREAFLPAEDATYEAWRWISRQFADCNSQIRSLRLRSGLLALPDEILSLVLHFASQQEDDDPGVAAKKTINEAIKLSHVCSRFRGLIISAAEFWRRITPQMHPEVVSMCFSRCGAGVQIVISTSYQGELQDFARSVVTKARLWRRFEYTNDRRSHLPLIVHDLATLRNETIGCHTLFLDELSIRYPPSALALAQIIGNFSTPLHFYSVWVSPSLQRMFCENFVPVSFSGTNTLTLLSIHLSFLNDDHIFNTADLATFLSSCPSLAKFIMRLDDCTKVAALSENWTRITSRIGEVEFSFVYCSAVVASTLLHAVHFPAVRSMHLLCNSQELDDDYSDVHCQKALEALFPTPNEFPNLEHLDIEIREGPLETEPTEYEYTPSELISIPFHNLPHLRTLRLSTWSSPLQALPDDINLTKLTRLEISNCWAMEFSWFEELFTKIAAHRRHLGDGVMVPPLVVAVADAHWEEKAQALTRNSTGSNTIGGASANALPAENIIENEVVVPARE</sequence>
<accession>A0A0H2SB25</accession>
<dbReference type="AlphaFoldDB" id="A0A0H2SB25"/>
<name>A0A0H2SB25_9AGAM</name>
<dbReference type="InterPro" id="IPR032675">
    <property type="entry name" value="LRR_dom_sf"/>
</dbReference>
<dbReference type="InParanoid" id="A0A0H2SB25"/>
<evidence type="ECO:0000259" key="1">
    <source>
        <dbReference type="PROSITE" id="PS50181"/>
    </source>
</evidence>
<evidence type="ECO:0000313" key="2">
    <source>
        <dbReference type="EMBL" id="KLO14096.1"/>
    </source>
</evidence>
<feature type="domain" description="F-box" evidence="1">
    <location>
        <begin position="112"/>
        <end position="173"/>
    </location>
</feature>
<evidence type="ECO:0000313" key="3">
    <source>
        <dbReference type="Proteomes" id="UP000053477"/>
    </source>
</evidence>
<protein>
    <recommendedName>
        <fullName evidence="1">F-box domain-containing protein</fullName>
    </recommendedName>
</protein>